<dbReference type="InterPro" id="IPR015421">
    <property type="entry name" value="PyrdxlP-dep_Trfase_major"/>
</dbReference>
<dbReference type="InterPro" id="IPR015424">
    <property type="entry name" value="PyrdxlP-dep_Trfase"/>
</dbReference>
<gene>
    <name evidence="8" type="primary">patA</name>
    <name evidence="8" type="ORF">BW727_101517</name>
</gene>
<dbReference type="OrthoDB" id="9802328at2"/>
<keyword evidence="3 6" id="KW-0032">Aminotransferase</keyword>
<dbReference type="PANTHER" id="PTHR46383">
    <property type="entry name" value="ASPARTATE AMINOTRANSFERASE"/>
    <property type="match status" value="1"/>
</dbReference>
<comment type="similarity">
    <text evidence="2 6">Belongs to the class-I pyridoxal-phosphate-dependent aminotransferase family.</text>
</comment>
<comment type="cofactor">
    <cofactor evidence="1 6">
        <name>pyridoxal 5'-phosphate</name>
        <dbReference type="ChEBI" id="CHEBI:597326"/>
    </cofactor>
</comment>
<evidence type="ECO:0000313" key="8">
    <source>
        <dbReference type="EMBL" id="AQS53884.1"/>
    </source>
</evidence>
<evidence type="ECO:0000259" key="7">
    <source>
        <dbReference type="Pfam" id="PF00155"/>
    </source>
</evidence>
<dbReference type="AlphaFoldDB" id="A0A1S6IQS9"/>
<dbReference type="PANTHER" id="PTHR46383:SF3">
    <property type="entry name" value="ASPARTATE AMINOTRANSFERASE-RELATED"/>
    <property type="match status" value="1"/>
</dbReference>
<dbReference type="InterPro" id="IPR004839">
    <property type="entry name" value="Aminotransferase_I/II_large"/>
</dbReference>
<name>A0A1S6IQS9_9LACT</name>
<dbReference type="GO" id="GO:0030170">
    <property type="term" value="F:pyridoxal phosphate binding"/>
    <property type="evidence" value="ECO:0007669"/>
    <property type="project" value="InterPro"/>
</dbReference>
<dbReference type="CDD" id="cd00609">
    <property type="entry name" value="AAT_like"/>
    <property type="match status" value="1"/>
</dbReference>
<organism evidence="8 9">
    <name type="scientific">Jeotgalibaca dankookensis</name>
    <dbReference type="NCBI Taxonomy" id="708126"/>
    <lineage>
        <taxon>Bacteria</taxon>
        <taxon>Bacillati</taxon>
        <taxon>Bacillota</taxon>
        <taxon>Bacilli</taxon>
        <taxon>Lactobacillales</taxon>
        <taxon>Carnobacteriaceae</taxon>
        <taxon>Jeotgalibaca</taxon>
    </lineage>
</organism>
<keyword evidence="9" id="KW-1185">Reference proteome</keyword>
<dbReference type="PROSITE" id="PS00105">
    <property type="entry name" value="AA_TRANSFER_CLASS_1"/>
    <property type="match status" value="1"/>
</dbReference>
<evidence type="ECO:0000256" key="4">
    <source>
        <dbReference type="ARBA" id="ARBA00022679"/>
    </source>
</evidence>
<dbReference type="RefSeq" id="WP_062470955.1">
    <property type="nucleotide sequence ID" value="NZ_BBYN01000023.1"/>
</dbReference>
<dbReference type="Proteomes" id="UP000188993">
    <property type="component" value="Chromosome"/>
</dbReference>
<accession>A0A1S6IQS9</accession>
<dbReference type="InterPro" id="IPR015422">
    <property type="entry name" value="PyrdxlP-dep_Trfase_small"/>
</dbReference>
<evidence type="ECO:0000256" key="2">
    <source>
        <dbReference type="ARBA" id="ARBA00007441"/>
    </source>
</evidence>
<evidence type="ECO:0000256" key="3">
    <source>
        <dbReference type="ARBA" id="ARBA00022576"/>
    </source>
</evidence>
<dbReference type="InterPro" id="IPR004838">
    <property type="entry name" value="NHTrfase_class1_PyrdxlP-BS"/>
</dbReference>
<dbReference type="KEGG" id="jda:BW727_101517"/>
<evidence type="ECO:0000256" key="1">
    <source>
        <dbReference type="ARBA" id="ARBA00001933"/>
    </source>
</evidence>
<keyword evidence="4 6" id="KW-0808">Transferase</keyword>
<reference evidence="8 9" key="1">
    <citation type="journal article" date="2014" name="Int. J. Syst. Evol. Microbiol.">
        <title>Jeotgalibaca dankookensis gen. nov., sp. nov., a member of the family Carnobacteriaceae, isolated from seujeot (Korean traditional food).</title>
        <authorList>
            <person name="Lee D.G."/>
            <person name="Trujillo M.E."/>
            <person name="Kang H."/>
            <person name="Ahn T.Y."/>
        </authorList>
    </citation>
    <scope>NUCLEOTIDE SEQUENCE [LARGE SCALE GENOMIC DNA]</scope>
    <source>
        <strain evidence="8 9">EX-07</strain>
    </source>
</reference>
<sequence length="387" mass="43686">MRDPLNKKVETIKPSGIRRFFEIASEIPGVISLGVGEPDFDTPWLVREEGMYTLQKGYTYYTANAGLMALREEISRYLSRRCQLSYNPNEEILVTVGGSEAIDLALRAMLDPGDEVIVPEPSYVSYVPCVSLADGVAVTIDLQERYNFRLQKEELEAVITSKTKVLILSYPNNPTGAVMEKEDLQAIADLVIAHDLYVISDEIYSELSYHHQHISIATLHGMRDRTIVINGFSKGFAMTGWRLGYAVGPQKIIQAMTKIHQFAIMAAPTTSQYAGIVALRDCDCQVDEMRESYNQRRRYLMSRVKELGIPCFEPFGAFYIFPNISEFELTSEAFATQLVQEEKVAVVPGSAFGESGEGYVRISYAYSIEELKEAFNRIENFILRLRK</sequence>
<dbReference type="FunFam" id="3.40.640.10:FF:000033">
    <property type="entry name" value="Aspartate aminotransferase"/>
    <property type="match status" value="1"/>
</dbReference>
<feature type="domain" description="Aminotransferase class I/classII large" evidence="7">
    <location>
        <begin position="29"/>
        <end position="378"/>
    </location>
</feature>
<dbReference type="SUPFAM" id="SSF53383">
    <property type="entry name" value="PLP-dependent transferases"/>
    <property type="match status" value="1"/>
</dbReference>
<dbReference type="STRING" id="708126.BW727_101517"/>
<protein>
    <recommendedName>
        <fullName evidence="6">Aminotransferase</fullName>
        <ecNumber evidence="6">2.6.1.-</ecNumber>
    </recommendedName>
</protein>
<keyword evidence="5" id="KW-0663">Pyridoxal phosphate</keyword>
<dbReference type="GO" id="GO:0008483">
    <property type="term" value="F:transaminase activity"/>
    <property type="evidence" value="ECO:0007669"/>
    <property type="project" value="UniProtKB-KW"/>
</dbReference>
<evidence type="ECO:0000256" key="6">
    <source>
        <dbReference type="RuleBase" id="RU000481"/>
    </source>
</evidence>
<dbReference type="EC" id="2.6.1.-" evidence="6"/>
<dbReference type="Gene3D" id="3.90.1150.10">
    <property type="entry name" value="Aspartate Aminotransferase, domain 1"/>
    <property type="match status" value="1"/>
</dbReference>
<dbReference type="InterPro" id="IPR050596">
    <property type="entry name" value="AspAT/PAT-like"/>
</dbReference>
<dbReference type="Gene3D" id="3.40.640.10">
    <property type="entry name" value="Type I PLP-dependent aspartate aminotransferase-like (Major domain)"/>
    <property type="match status" value="1"/>
</dbReference>
<dbReference type="EMBL" id="CP019728">
    <property type="protein sequence ID" value="AQS53884.1"/>
    <property type="molecule type" value="Genomic_DNA"/>
</dbReference>
<evidence type="ECO:0000256" key="5">
    <source>
        <dbReference type="ARBA" id="ARBA00022898"/>
    </source>
</evidence>
<evidence type="ECO:0000313" key="9">
    <source>
        <dbReference type="Proteomes" id="UP000188993"/>
    </source>
</evidence>
<dbReference type="GO" id="GO:0006520">
    <property type="term" value="P:amino acid metabolic process"/>
    <property type="evidence" value="ECO:0007669"/>
    <property type="project" value="InterPro"/>
</dbReference>
<dbReference type="Pfam" id="PF00155">
    <property type="entry name" value="Aminotran_1_2"/>
    <property type="match status" value="1"/>
</dbReference>
<proteinExistence type="inferred from homology"/>